<reference evidence="3" key="3">
    <citation type="submission" date="2015-06" db="UniProtKB">
        <authorList>
            <consortium name="EnsemblMetazoa"/>
        </authorList>
    </citation>
    <scope>IDENTIFICATION</scope>
</reference>
<dbReference type="InterPro" id="IPR036691">
    <property type="entry name" value="Endo/exonu/phosph_ase_sf"/>
</dbReference>
<evidence type="ECO:0000313" key="3">
    <source>
        <dbReference type="EnsemblMetazoa" id="HelroP164805"/>
    </source>
</evidence>
<keyword evidence="4" id="KW-1185">Reference proteome</keyword>
<proteinExistence type="predicted"/>
<sequence length="303" mass="34216">MGPSQLVEPHKQQQASSTMSPPSDVNSATSINHDNGYDQHFNAYNTHIDPTKNLLDSFTRQSSYNTTRDLLNILEAKYINNHDHPLPLLHINSKTWLNDETAKLVRMNDYNFVFKNRSDRISGGVGIFIRSGIEFSMINNLLLNDTIIDLLGINLKLNTHVNILVYRPLNTDPNILIQKLELILPTFKPHIKSYLIGDFNLDLNKLNSDNVVADFSNLLSSYNFLPLITSSTRISTSSCSLINNIFTNNLTSHLSGIILSDISDHFPIFAIASKSEISNHAPIKHFRNLTSVIYGYIDLFKVM</sequence>
<accession>T1EVU0</accession>
<evidence type="ECO:0000256" key="1">
    <source>
        <dbReference type="SAM" id="MobiDB-lite"/>
    </source>
</evidence>
<feature type="region of interest" description="Disordered" evidence="1">
    <location>
        <begin position="1"/>
        <end position="32"/>
    </location>
</feature>
<dbReference type="CTD" id="20200690"/>
<protein>
    <recommendedName>
        <fullName evidence="5">Endonuclease/exonuclease/phosphatase domain-containing protein</fullName>
    </recommendedName>
</protein>
<dbReference type="KEGG" id="hro:HELRODRAFT_164805"/>
<dbReference type="EMBL" id="KB097639">
    <property type="protein sequence ID" value="ESN92709.1"/>
    <property type="molecule type" value="Genomic_DNA"/>
</dbReference>
<dbReference type="InParanoid" id="T1EVU0"/>
<dbReference type="SUPFAM" id="SSF56219">
    <property type="entry name" value="DNase I-like"/>
    <property type="match status" value="1"/>
</dbReference>
<dbReference type="RefSeq" id="XP_009029014.1">
    <property type="nucleotide sequence ID" value="XM_009030766.1"/>
</dbReference>
<evidence type="ECO:0000313" key="4">
    <source>
        <dbReference type="Proteomes" id="UP000015101"/>
    </source>
</evidence>
<dbReference type="PANTHER" id="PTHR33776">
    <property type="entry name" value="ENDO/EXONUCLEASE/PHOSPHATASE DOMAIN-CONTAINING PROTEIN"/>
    <property type="match status" value="1"/>
</dbReference>
<dbReference type="Gene3D" id="3.60.10.10">
    <property type="entry name" value="Endonuclease/exonuclease/phosphatase"/>
    <property type="match status" value="1"/>
</dbReference>
<evidence type="ECO:0008006" key="5">
    <source>
        <dbReference type="Google" id="ProtNLM"/>
    </source>
</evidence>
<dbReference type="EnsemblMetazoa" id="HelroT164805">
    <property type="protein sequence ID" value="HelroP164805"/>
    <property type="gene ID" value="HelroG164805"/>
</dbReference>
<dbReference type="AlphaFoldDB" id="T1EVU0"/>
<feature type="compositionally biased region" description="Polar residues" evidence="1">
    <location>
        <begin position="12"/>
        <end position="32"/>
    </location>
</feature>
<organism evidence="3 4">
    <name type="scientific">Helobdella robusta</name>
    <name type="common">Californian leech</name>
    <dbReference type="NCBI Taxonomy" id="6412"/>
    <lineage>
        <taxon>Eukaryota</taxon>
        <taxon>Metazoa</taxon>
        <taxon>Spiralia</taxon>
        <taxon>Lophotrochozoa</taxon>
        <taxon>Annelida</taxon>
        <taxon>Clitellata</taxon>
        <taxon>Hirudinea</taxon>
        <taxon>Rhynchobdellida</taxon>
        <taxon>Glossiphoniidae</taxon>
        <taxon>Helobdella</taxon>
    </lineage>
</organism>
<evidence type="ECO:0000313" key="2">
    <source>
        <dbReference type="EMBL" id="ESN92709.1"/>
    </source>
</evidence>
<name>T1EVU0_HELRO</name>
<dbReference type="HOGENOM" id="CLU_919136_0_0_1"/>
<dbReference type="PANTHER" id="PTHR33776:SF4">
    <property type="entry name" value="ENDONUCLEASE_EXONUCLEASE_PHOSPHATASE DOMAIN-CONTAINING PROTEIN"/>
    <property type="match status" value="1"/>
</dbReference>
<dbReference type="Proteomes" id="UP000015101">
    <property type="component" value="Unassembled WGS sequence"/>
</dbReference>
<dbReference type="EMBL" id="AMQM01001838">
    <property type="status" value="NOT_ANNOTATED_CDS"/>
    <property type="molecule type" value="Genomic_DNA"/>
</dbReference>
<reference evidence="2 4" key="2">
    <citation type="journal article" date="2013" name="Nature">
        <title>Insights into bilaterian evolution from three spiralian genomes.</title>
        <authorList>
            <person name="Simakov O."/>
            <person name="Marletaz F."/>
            <person name="Cho S.J."/>
            <person name="Edsinger-Gonzales E."/>
            <person name="Havlak P."/>
            <person name="Hellsten U."/>
            <person name="Kuo D.H."/>
            <person name="Larsson T."/>
            <person name="Lv J."/>
            <person name="Arendt D."/>
            <person name="Savage R."/>
            <person name="Osoegawa K."/>
            <person name="de Jong P."/>
            <person name="Grimwood J."/>
            <person name="Chapman J.A."/>
            <person name="Shapiro H."/>
            <person name="Aerts A."/>
            <person name="Otillar R.P."/>
            <person name="Terry A.Y."/>
            <person name="Boore J.L."/>
            <person name="Grigoriev I.V."/>
            <person name="Lindberg D.R."/>
            <person name="Seaver E.C."/>
            <person name="Weisblat D.A."/>
            <person name="Putnam N.H."/>
            <person name="Rokhsar D.S."/>
        </authorList>
    </citation>
    <scope>NUCLEOTIDE SEQUENCE</scope>
</reference>
<dbReference type="GeneID" id="20200690"/>
<reference evidence="4" key="1">
    <citation type="submission" date="2012-12" db="EMBL/GenBank/DDBJ databases">
        <authorList>
            <person name="Hellsten U."/>
            <person name="Grimwood J."/>
            <person name="Chapman J.A."/>
            <person name="Shapiro H."/>
            <person name="Aerts A."/>
            <person name="Otillar R.P."/>
            <person name="Terry A.Y."/>
            <person name="Boore J.L."/>
            <person name="Simakov O."/>
            <person name="Marletaz F."/>
            <person name="Cho S.-J."/>
            <person name="Edsinger-Gonzales E."/>
            <person name="Havlak P."/>
            <person name="Kuo D.-H."/>
            <person name="Larsson T."/>
            <person name="Lv J."/>
            <person name="Arendt D."/>
            <person name="Savage R."/>
            <person name="Osoegawa K."/>
            <person name="de Jong P."/>
            <person name="Lindberg D.R."/>
            <person name="Seaver E.C."/>
            <person name="Weisblat D.A."/>
            <person name="Putnam N.H."/>
            <person name="Grigoriev I.V."/>
            <person name="Rokhsar D.S."/>
        </authorList>
    </citation>
    <scope>NUCLEOTIDE SEQUENCE</scope>
</reference>
<gene>
    <name evidence="3" type="primary">20200690</name>
    <name evidence="2" type="ORF">HELRODRAFT_164805</name>
</gene>